<evidence type="ECO:0000313" key="1">
    <source>
        <dbReference type="EMBL" id="ELQ39421.1"/>
    </source>
</evidence>
<name>A0AA97PLT1_PYRO3</name>
<dbReference type="Proteomes" id="UP000011086">
    <property type="component" value="Unassembled WGS sequence"/>
</dbReference>
<gene>
    <name evidence="1" type="ORF">OOU_Y34scaffold00498g3</name>
</gene>
<organism evidence="1">
    <name type="scientific">Pyricularia oryzae (strain Y34)</name>
    <name type="common">Rice blast fungus</name>
    <name type="synonym">Magnaporthe oryzae</name>
    <dbReference type="NCBI Taxonomy" id="1143189"/>
    <lineage>
        <taxon>Eukaryota</taxon>
        <taxon>Fungi</taxon>
        <taxon>Dikarya</taxon>
        <taxon>Ascomycota</taxon>
        <taxon>Pezizomycotina</taxon>
        <taxon>Sordariomycetes</taxon>
        <taxon>Sordariomycetidae</taxon>
        <taxon>Magnaporthales</taxon>
        <taxon>Pyriculariaceae</taxon>
        <taxon>Pyricularia</taxon>
    </lineage>
</organism>
<accession>A0AA97PLT1</accession>
<sequence length="178" mass="20361">MAMDRFQSMHPTEPDAAAKYRIRDRKSWTEVFDQLEAAKAAKHAAQVRQAMSGAFDGIEPMFSQIELFPKTYPGDENIKQASIALIAVTFHVVDGGRAMIQTFLCQLLNQCDFGPQYQVNQELELIRAGDVKELYRMFESLFSRIYASLCVFCIIDGVVFYERDEFLQDLEDVIPMIV</sequence>
<dbReference type="EMBL" id="JH793976">
    <property type="protein sequence ID" value="ELQ39421.1"/>
    <property type="molecule type" value="Genomic_DNA"/>
</dbReference>
<dbReference type="PANTHER" id="PTHR40619:SF3">
    <property type="entry name" value="FUNGAL STAND N-TERMINAL GOODBYE DOMAIN-CONTAINING PROTEIN"/>
    <property type="match status" value="1"/>
</dbReference>
<proteinExistence type="predicted"/>
<dbReference type="AlphaFoldDB" id="A0AA97PLT1"/>
<dbReference type="PANTHER" id="PTHR40619">
    <property type="entry name" value="FUNGAL STAND N-TERMINAL GOODBYE DOMAIN-CONTAINING PROTEIN"/>
    <property type="match status" value="1"/>
</dbReference>
<protein>
    <submittedName>
        <fullName evidence="1">Uncharacterized protein</fullName>
    </submittedName>
</protein>
<reference evidence="1" key="1">
    <citation type="journal article" date="2012" name="PLoS Genet.">
        <title>Comparative analysis of the genomes of two field isolates of the rice blast fungus Magnaporthe oryzae.</title>
        <authorList>
            <person name="Xue M."/>
            <person name="Yang J."/>
            <person name="Li Z."/>
            <person name="Hu S."/>
            <person name="Yao N."/>
            <person name="Dean R.A."/>
            <person name="Zhao W."/>
            <person name="Shen M."/>
            <person name="Zhang H."/>
            <person name="Li C."/>
            <person name="Liu L."/>
            <person name="Cao L."/>
            <person name="Xu X."/>
            <person name="Xing Y."/>
            <person name="Hsiang T."/>
            <person name="Zhang Z."/>
            <person name="Xu J.R."/>
            <person name="Peng Y.L."/>
        </authorList>
    </citation>
    <scope>NUCLEOTIDE SEQUENCE</scope>
    <source>
        <strain evidence="1">Y34</strain>
    </source>
</reference>